<accession>A0A3F3PLL1</accession>
<dbReference type="GeneID" id="38138067"/>
<dbReference type="Proteomes" id="UP000253729">
    <property type="component" value="Unassembled WGS sequence"/>
</dbReference>
<evidence type="ECO:0000313" key="3">
    <source>
        <dbReference type="Proteomes" id="UP000253729"/>
    </source>
</evidence>
<dbReference type="RefSeq" id="XP_026620843.1">
    <property type="nucleotide sequence ID" value="XM_026769711.1"/>
</dbReference>
<evidence type="ECO:0000256" key="1">
    <source>
        <dbReference type="SAM" id="MobiDB-lite"/>
    </source>
</evidence>
<dbReference type="EMBL" id="KZ852083">
    <property type="protein sequence ID" value="RDH27821.1"/>
    <property type="molecule type" value="Genomic_DNA"/>
</dbReference>
<dbReference type="AlphaFoldDB" id="A0A3F3PLL1"/>
<gene>
    <name evidence="2" type="ORF">BDQ94DRAFT_163281</name>
</gene>
<organism evidence="2 3">
    <name type="scientific">Aspergillus welwitschiae</name>
    <dbReference type="NCBI Taxonomy" id="1341132"/>
    <lineage>
        <taxon>Eukaryota</taxon>
        <taxon>Fungi</taxon>
        <taxon>Dikarya</taxon>
        <taxon>Ascomycota</taxon>
        <taxon>Pezizomycotina</taxon>
        <taxon>Eurotiomycetes</taxon>
        <taxon>Eurotiomycetidae</taxon>
        <taxon>Eurotiales</taxon>
        <taxon>Aspergillaceae</taxon>
        <taxon>Aspergillus</taxon>
        <taxon>Aspergillus subgen. Circumdati</taxon>
    </lineage>
</organism>
<proteinExistence type="predicted"/>
<name>A0A3F3PLL1_9EURO</name>
<reference evidence="2 3" key="1">
    <citation type="submission" date="2018-07" db="EMBL/GenBank/DDBJ databases">
        <title>The genomes of Aspergillus section Nigri reveals drivers in fungal speciation.</title>
        <authorList>
            <consortium name="DOE Joint Genome Institute"/>
            <person name="Vesth T.C."/>
            <person name="Nybo J."/>
            <person name="Theobald S."/>
            <person name="Brandl J."/>
            <person name="Frisvad J.C."/>
            <person name="Nielsen K.F."/>
            <person name="Lyhne E.K."/>
            <person name="Kogle M.E."/>
            <person name="Kuo A."/>
            <person name="Riley R."/>
            <person name="Clum A."/>
            <person name="Nolan M."/>
            <person name="Lipzen A."/>
            <person name="Salamov A."/>
            <person name="Henrissat B."/>
            <person name="Wiebenga A."/>
            <person name="De vries R.P."/>
            <person name="Grigoriev I.V."/>
            <person name="Mortensen U.H."/>
            <person name="Andersen M.R."/>
            <person name="Baker S.E."/>
        </authorList>
    </citation>
    <scope>NUCLEOTIDE SEQUENCE [LARGE SCALE GENOMIC DNA]</scope>
    <source>
        <strain evidence="2 3">CBS 139.54b</strain>
    </source>
</reference>
<feature type="region of interest" description="Disordered" evidence="1">
    <location>
        <begin position="9"/>
        <end position="29"/>
    </location>
</feature>
<evidence type="ECO:0000313" key="2">
    <source>
        <dbReference type="EMBL" id="RDH27821.1"/>
    </source>
</evidence>
<protein>
    <submittedName>
        <fullName evidence="2">Uncharacterized protein</fullName>
    </submittedName>
</protein>
<sequence>MDLARKIIETLNGPAEGSKPPLQSYGDRRPPTASDLAVECLNMLDYSILHGRQTRASTRHGSVESRNWCPHDRARSRLYSSCQHTFAMLRKTSTLVVHQGYIVCLASYKPTVGFKANKAAPMIPSHPSAFLLMALTRAIQVIFLQRPIGCIEQRVAMDFQLQNPITLRKSTLFPGCLCQLHCALAYAQISEIIRHLRKDESDEIILFVVVKMLLTYSGDCNSSCIMRLHLGPNCGLVDV</sequence>
<keyword evidence="3" id="KW-1185">Reference proteome</keyword>